<name>A0AAE0K3U8_9PEZI</name>
<feature type="transmembrane region" description="Helical" evidence="1">
    <location>
        <begin position="88"/>
        <end position="111"/>
    </location>
</feature>
<reference evidence="2" key="1">
    <citation type="journal article" date="2023" name="Mol. Phylogenet. Evol.">
        <title>Genome-scale phylogeny and comparative genomics of the fungal order Sordariales.</title>
        <authorList>
            <person name="Hensen N."/>
            <person name="Bonometti L."/>
            <person name="Westerberg I."/>
            <person name="Brannstrom I.O."/>
            <person name="Guillou S."/>
            <person name="Cros-Aarteil S."/>
            <person name="Calhoun S."/>
            <person name="Haridas S."/>
            <person name="Kuo A."/>
            <person name="Mondo S."/>
            <person name="Pangilinan J."/>
            <person name="Riley R."/>
            <person name="LaButti K."/>
            <person name="Andreopoulos B."/>
            <person name="Lipzen A."/>
            <person name="Chen C."/>
            <person name="Yan M."/>
            <person name="Daum C."/>
            <person name="Ng V."/>
            <person name="Clum A."/>
            <person name="Steindorff A."/>
            <person name="Ohm R.A."/>
            <person name="Martin F."/>
            <person name="Silar P."/>
            <person name="Natvig D.O."/>
            <person name="Lalanne C."/>
            <person name="Gautier V."/>
            <person name="Ament-Velasquez S.L."/>
            <person name="Kruys A."/>
            <person name="Hutchinson M.I."/>
            <person name="Powell A.J."/>
            <person name="Barry K."/>
            <person name="Miller A.N."/>
            <person name="Grigoriev I.V."/>
            <person name="Debuchy R."/>
            <person name="Gladieux P."/>
            <person name="Hiltunen Thoren M."/>
            <person name="Johannesson H."/>
        </authorList>
    </citation>
    <scope>NUCLEOTIDE SEQUENCE</scope>
    <source>
        <strain evidence="2">CBS 958.72</strain>
    </source>
</reference>
<dbReference type="AlphaFoldDB" id="A0AAE0K3U8"/>
<evidence type="ECO:0000313" key="3">
    <source>
        <dbReference type="Proteomes" id="UP001287356"/>
    </source>
</evidence>
<accession>A0AAE0K3U8</accession>
<gene>
    <name evidence="2" type="ORF">B0T24DRAFT_681631</name>
</gene>
<evidence type="ECO:0000313" key="2">
    <source>
        <dbReference type="EMBL" id="KAK3369633.1"/>
    </source>
</evidence>
<protein>
    <submittedName>
        <fullName evidence="2">Uncharacterized protein</fullName>
    </submittedName>
</protein>
<keyword evidence="1" id="KW-0472">Membrane</keyword>
<sequence>MATKQPAATRPVSQSVPPKPVAVVAIVIFVAWMIAISPQIIGRRPGPQTPKNAFITSAVPGFVLIIVLALYLLHFWQQIRGKVDWHYSYNISSTILTVLAGVAMIPTLYYTHWYPDLTTQKIVFSEDTVVRRSLLRHNSTKALADSSRILSPSLYVAIHDPTLLLQQALEANYTRLVLVNANGMTSINLGLSSREVLGQAPAYDYQLSISTIPAMDLPCGVGKPGSWPCFIDIIFQFPTFDTKLSRYKFVLETVELVGYIGSWFTLAQLFGWIASGLSYSP</sequence>
<keyword evidence="1" id="KW-1133">Transmembrane helix</keyword>
<feature type="transmembrane region" description="Helical" evidence="1">
    <location>
        <begin position="20"/>
        <end position="41"/>
    </location>
</feature>
<dbReference type="EMBL" id="JAULSN010000006">
    <property type="protein sequence ID" value="KAK3369633.1"/>
    <property type="molecule type" value="Genomic_DNA"/>
</dbReference>
<comment type="caution">
    <text evidence="2">The sequence shown here is derived from an EMBL/GenBank/DDBJ whole genome shotgun (WGS) entry which is preliminary data.</text>
</comment>
<reference evidence="2" key="2">
    <citation type="submission" date="2023-06" db="EMBL/GenBank/DDBJ databases">
        <authorList>
            <consortium name="Lawrence Berkeley National Laboratory"/>
            <person name="Haridas S."/>
            <person name="Hensen N."/>
            <person name="Bonometti L."/>
            <person name="Westerberg I."/>
            <person name="Brannstrom I.O."/>
            <person name="Guillou S."/>
            <person name="Cros-Aarteil S."/>
            <person name="Calhoun S."/>
            <person name="Kuo A."/>
            <person name="Mondo S."/>
            <person name="Pangilinan J."/>
            <person name="Riley R."/>
            <person name="Labutti K."/>
            <person name="Andreopoulos B."/>
            <person name="Lipzen A."/>
            <person name="Chen C."/>
            <person name="Yanf M."/>
            <person name="Daum C."/>
            <person name="Ng V."/>
            <person name="Clum A."/>
            <person name="Steindorff A."/>
            <person name="Ohm R."/>
            <person name="Martin F."/>
            <person name="Silar P."/>
            <person name="Natvig D."/>
            <person name="Lalanne C."/>
            <person name="Gautier V."/>
            <person name="Ament-Velasquez S.L."/>
            <person name="Kruys A."/>
            <person name="Hutchinson M.I."/>
            <person name="Powell A.J."/>
            <person name="Barry K."/>
            <person name="Miller A.N."/>
            <person name="Grigoriev I.V."/>
            <person name="Debuchy R."/>
            <person name="Gladieux P."/>
            <person name="Thoren M.H."/>
            <person name="Johannesson H."/>
        </authorList>
    </citation>
    <scope>NUCLEOTIDE SEQUENCE</scope>
    <source>
        <strain evidence="2">CBS 958.72</strain>
    </source>
</reference>
<evidence type="ECO:0000256" key="1">
    <source>
        <dbReference type="SAM" id="Phobius"/>
    </source>
</evidence>
<proteinExistence type="predicted"/>
<keyword evidence="1" id="KW-0812">Transmembrane</keyword>
<organism evidence="2 3">
    <name type="scientific">Lasiosphaeria ovina</name>
    <dbReference type="NCBI Taxonomy" id="92902"/>
    <lineage>
        <taxon>Eukaryota</taxon>
        <taxon>Fungi</taxon>
        <taxon>Dikarya</taxon>
        <taxon>Ascomycota</taxon>
        <taxon>Pezizomycotina</taxon>
        <taxon>Sordariomycetes</taxon>
        <taxon>Sordariomycetidae</taxon>
        <taxon>Sordariales</taxon>
        <taxon>Lasiosphaeriaceae</taxon>
        <taxon>Lasiosphaeria</taxon>
    </lineage>
</organism>
<feature type="transmembrane region" description="Helical" evidence="1">
    <location>
        <begin position="256"/>
        <end position="275"/>
    </location>
</feature>
<keyword evidence="3" id="KW-1185">Reference proteome</keyword>
<dbReference type="Proteomes" id="UP001287356">
    <property type="component" value="Unassembled WGS sequence"/>
</dbReference>
<feature type="transmembrane region" description="Helical" evidence="1">
    <location>
        <begin position="53"/>
        <end position="76"/>
    </location>
</feature>